<feature type="domain" description="Endonuclease GajA/Old nuclease/RecF-like AAA" evidence="1">
    <location>
        <begin position="2"/>
        <end position="397"/>
    </location>
</feature>
<keyword evidence="3" id="KW-1185">Reference proteome</keyword>
<dbReference type="InterPro" id="IPR027417">
    <property type="entry name" value="P-loop_NTPase"/>
</dbReference>
<comment type="caution">
    <text evidence="2">The sequence shown here is derived from an EMBL/GenBank/DDBJ whole genome shotgun (WGS) entry which is preliminary data.</text>
</comment>
<dbReference type="EMBL" id="JBHUEH010000014">
    <property type="protein sequence ID" value="MFD1886164.1"/>
    <property type="molecule type" value="Genomic_DNA"/>
</dbReference>
<organism evidence="2 3">
    <name type="scientific">Paenibacillus wenxiniae</name>
    <dbReference type="NCBI Taxonomy" id="1636843"/>
    <lineage>
        <taxon>Bacteria</taxon>
        <taxon>Bacillati</taxon>
        <taxon>Bacillota</taxon>
        <taxon>Bacilli</taxon>
        <taxon>Bacillales</taxon>
        <taxon>Paenibacillaceae</taxon>
        <taxon>Paenibacillus</taxon>
    </lineage>
</organism>
<dbReference type="Gene3D" id="3.40.50.300">
    <property type="entry name" value="P-loop containing nucleotide triphosphate hydrolases"/>
    <property type="match status" value="1"/>
</dbReference>
<dbReference type="InterPro" id="IPR051396">
    <property type="entry name" value="Bact_Antivir_Def_Nuclease"/>
</dbReference>
<proteinExistence type="predicted"/>
<evidence type="ECO:0000313" key="3">
    <source>
        <dbReference type="Proteomes" id="UP001597233"/>
    </source>
</evidence>
<accession>A0ABW4RIS0</accession>
<gene>
    <name evidence="2" type="ORF">ACFSC9_11585</name>
</gene>
<dbReference type="RefSeq" id="WP_347323492.1">
    <property type="nucleotide sequence ID" value="NZ_JBCGUH010000001.1"/>
</dbReference>
<dbReference type="CDD" id="cd00267">
    <property type="entry name" value="ABC_ATPase"/>
    <property type="match status" value="1"/>
</dbReference>
<dbReference type="Proteomes" id="UP001597233">
    <property type="component" value="Unassembled WGS sequence"/>
</dbReference>
<dbReference type="PANTHER" id="PTHR43581">
    <property type="entry name" value="ATP/GTP PHOSPHATASE"/>
    <property type="match status" value="1"/>
</dbReference>
<sequence length="473" mass="55390">MRVQNLGPIKDCELTLGQQTMFMGKNNTGKTYISYLYYGIFKKLNELKDELLETYIKEHFDEYVDELTFTINKRTLTDYLIKYCTLRLNNEIHILLPRLFNINELEFEQTKIVIEESDTASFLESFTKIELPTILKFIILPYSVEIEVKENNNAIIIKLINIQDIRKNKRDTDEISTSIIEQAFKRSVSRALISNVFCVSDILYIPAERNGINVFRKELALKRSVDSFDFDSHTRQTEIYPLPISDYIRYLVEIEQLEDFNDLDELDNENLDQLQADIWSLFSTAILHGKYEYDHNTNEYYYRELISNLPDNLKRSNGELEYKNGRIALQHASSSVKSLFGLEFYLKHEVTAGDILFIDEPEMNLDPMRQIKFAELISKLSQNGVRVIVSSHSDYLIRATTNQILKAQLDDEKKWDTMGYYFDDGTVRPLPNLEAMDYIEIFDNANRELDDAYFNLRDRLLSQSAHGERSNKV</sequence>
<protein>
    <submittedName>
        <fullName evidence="2">AAA family ATPase</fullName>
    </submittedName>
</protein>
<name>A0ABW4RIS0_9BACL</name>
<reference evidence="3" key="1">
    <citation type="journal article" date="2019" name="Int. J. Syst. Evol. Microbiol.">
        <title>The Global Catalogue of Microorganisms (GCM) 10K type strain sequencing project: providing services to taxonomists for standard genome sequencing and annotation.</title>
        <authorList>
            <consortium name="The Broad Institute Genomics Platform"/>
            <consortium name="The Broad Institute Genome Sequencing Center for Infectious Disease"/>
            <person name="Wu L."/>
            <person name="Ma J."/>
        </authorList>
    </citation>
    <scope>NUCLEOTIDE SEQUENCE [LARGE SCALE GENOMIC DNA]</scope>
    <source>
        <strain evidence="3">CCUG 54950</strain>
    </source>
</reference>
<evidence type="ECO:0000313" key="2">
    <source>
        <dbReference type="EMBL" id="MFD1886164.1"/>
    </source>
</evidence>
<dbReference type="InterPro" id="IPR041685">
    <property type="entry name" value="AAA_GajA/Old/RecF-like"/>
</dbReference>
<evidence type="ECO:0000259" key="1">
    <source>
        <dbReference type="Pfam" id="PF13175"/>
    </source>
</evidence>
<dbReference type="Pfam" id="PF13175">
    <property type="entry name" value="AAA_15"/>
    <property type="match status" value="1"/>
</dbReference>
<dbReference type="SUPFAM" id="SSF52540">
    <property type="entry name" value="P-loop containing nucleoside triphosphate hydrolases"/>
    <property type="match status" value="1"/>
</dbReference>
<dbReference type="PANTHER" id="PTHR43581:SF2">
    <property type="entry name" value="EXCINUCLEASE ATPASE SUBUNIT"/>
    <property type="match status" value="1"/>
</dbReference>